<dbReference type="GO" id="GO:0003677">
    <property type="term" value="F:DNA binding"/>
    <property type="evidence" value="ECO:0007669"/>
    <property type="project" value="UniProtKB-KW"/>
</dbReference>
<evidence type="ECO:0000256" key="2">
    <source>
        <dbReference type="ARBA" id="ARBA00023082"/>
    </source>
</evidence>
<dbReference type="NCBIfam" id="TIGR02980">
    <property type="entry name" value="SigBFG"/>
    <property type="match status" value="1"/>
</dbReference>
<dbReference type="PRINTS" id="PR00046">
    <property type="entry name" value="SIGMA70FCT"/>
</dbReference>
<evidence type="ECO:0000256" key="4">
    <source>
        <dbReference type="ARBA" id="ARBA00023163"/>
    </source>
</evidence>
<dbReference type="Proteomes" id="UP000253490">
    <property type="component" value="Unassembled WGS sequence"/>
</dbReference>
<dbReference type="PROSITE" id="PS00715">
    <property type="entry name" value="SIGMA70_1"/>
    <property type="match status" value="1"/>
</dbReference>
<keyword evidence="9" id="KW-1185">Reference proteome</keyword>
<evidence type="ECO:0000256" key="1">
    <source>
        <dbReference type="ARBA" id="ARBA00023015"/>
    </source>
</evidence>
<dbReference type="NCBIfam" id="TIGR02937">
    <property type="entry name" value="sigma70-ECF"/>
    <property type="match status" value="1"/>
</dbReference>
<dbReference type="AlphaFoldDB" id="A0A366IC67"/>
<dbReference type="CDD" id="cd06171">
    <property type="entry name" value="Sigma70_r4"/>
    <property type="match status" value="1"/>
</dbReference>
<dbReference type="SUPFAM" id="SSF88946">
    <property type="entry name" value="Sigma2 domain of RNA polymerase sigma factors"/>
    <property type="match status" value="1"/>
</dbReference>
<dbReference type="InterPro" id="IPR007630">
    <property type="entry name" value="RNA_pol_sigma70_r4"/>
</dbReference>
<dbReference type="Pfam" id="PF04545">
    <property type="entry name" value="Sigma70_r4"/>
    <property type="match status" value="1"/>
</dbReference>
<dbReference type="EMBL" id="QNRX01000003">
    <property type="protein sequence ID" value="RBP68365.1"/>
    <property type="molecule type" value="Genomic_DNA"/>
</dbReference>
<dbReference type="InterPro" id="IPR036388">
    <property type="entry name" value="WH-like_DNA-bd_sf"/>
</dbReference>
<feature type="domain" description="RNA polymerase sigma-70" evidence="6">
    <location>
        <begin position="56"/>
        <end position="69"/>
    </location>
</feature>
<keyword evidence="4 5" id="KW-0804">Transcription</keyword>
<evidence type="ECO:0000256" key="3">
    <source>
        <dbReference type="ARBA" id="ARBA00023125"/>
    </source>
</evidence>
<dbReference type="PROSITE" id="PS00716">
    <property type="entry name" value="SIGMA70_2"/>
    <property type="match status" value="1"/>
</dbReference>
<keyword evidence="2 5" id="KW-0731">Sigma factor</keyword>
<dbReference type="InterPro" id="IPR007627">
    <property type="entry name" value="RNA_pol_sigma70_r2"/>
</dbReference>
<evidence type="ECO:0000313" key="8">
    <source>
        <dbReference type="EMBL" id="RBP68365.1"/>
    </source>
</evidence>
<dbReference type="Gene3D" id="1.20.120.1810">
    <property type="match status" value="1"/>
</dbReference>
<dbReference type="GO" id="GO:0016987">
    <property type="term" value="F:sigma factor activity"/>
    <property type="evidence" value="ECO:0007669"/>
    <property type="project" value="UniProtKB-KW"/>
</dbReference>
<dbReference type="OrthoDB" id="9809557at2"/>
<organism evidence="8 9">
    <name type="scientific">Alkalibaculum bacchi</name>
    <dbReference type="NCBI Taxonomy" id="645887"/>
    <lineage>
        <taxon>Bacteria</taxon>
        <taxon>Bacillati</taxon>
        <taxon>Bacillota</taxon>
        <taxon>Clostridia</taxon>
        <taxon>Eubacteriales</taxon>
        <taxon>Eubacteriaceae</taxon>
        <taxon>Alkalibaculum</taxon>
    </lineage>
</organism>
<comment type="function">
    <text evidence="5">Sigma factors are initiation factors that promote the attachment of RNA polymerase to specific initiation sites and are then released.</text>
</comment>
<dbReference type="SUPFAM" id="SSF88659">
    <property type="entry name" value="Sigma3 and sigma4 domains of RNA polymerase sigma factors"/>
    <property type="match status" value="2"/>
</dbReference>
<feature type="domain" description="RNA polymerase sigma-70" evidence="7">
    <location>
        <begin position="217"/>
        <end position="243"/>
    </location>
</feature>
<comment type="caution">
    <text evidence="8">The sequence shown here is derived from an EMBL/GenBank/DDBJ whole genome shotgun (WGS) entry which is preliminary data.</text>
</comment>
<dbReference type="InterPro" id="IPR014236">
    <property type="entry name" value="RNA_pol_sigma-F"/>
</dbReference>
<dbReference type="InterPro" id="IPR014284">
    <property type="entry name" value="RNA_pol_sigma-70_dom"/>
</dbReference>
<reference evidence="8 9" key="1">
    <citation type="submission" date="2018-06" db="EMBL/GenBank/DDBJ databases">
        <title>Genomic Encyclopedia of Type Strains, Phase IV (KMG-IV): sequencing the most valuable type-strain genomes for metagenomic binning, comparative biology and taxonomic classification.</title>
        <authorList>
            <person name="Goeker M."/>
        </authorList>
    </citation>
    <scope>NUCLEOTIDE SEQUENCE [LARGE SCALE GENOMIC DNA]</scope>
    <source>
        <strain evidence="8 9">DSM 22112</strain>
    </source>
</reference>
<dbReference type="NCBIfam" id="NF004052">
    <property type="entry name" value="PRK05572.1"/>
    <property type="match status" value="1"/>
</dbReference>
<dbReference type="NCBIfam" id="TIGR02885">
    <property type="entry name" value="spore_sigF"/>
    <property type="match status" value="1"/>
</dbReference>
<dbReference type="InterPro" id="IPR014322">
    <property type="entry name" value="RNA_pol_sigma-B/F/G"/>
</dbReference>
<comment type="similarity">
    <text evidence="5">Belongs to the sigma-70 factor family.</text>
</comment>
<dbReference type="Gene3D" id="1.10.10.10">
    <property type="entry name" value="Winged helix-like DNA-binding domain superfamily/Winged helix DNA-binding domain"/>
    <property type="match status" value="2"/>
</dbReference>
<dbReference type="PIRSF" id="PIRSF000770">
    <property type="entry name" value="RNA_pol_sigma-SigE/K"/>
    <property type="match status" value="1"/>
</dbReference>
<dbReference type="InterPro" id="IPR013325">
    <property type="entry name" value="RNA_pol_sigma_r2"/>
</dbReference>
<evidence type="ECO:0000259" key="7">
    <source>
        <dbReference type="PROSITE" id="PS00716"/>
    </source>
</evidence>
<keyword evidence="3 5" id="KW-0238">DNA-binding</keyword>
<sequence>MISEEYSYNNHEQTINLIVQAQEGDKLAKETLIEANIGLVNSVVNKFLNRGHDREDLFQIGSIGLIKAVDNFDTSFDVKFSTYAVPMIMGEIKRFLRDDGLIKVNRNLKSIYKKVYYVKEQFFNEHKREPTVEEIAKEIDVEKEEIIMSLEACYTPDYLYEVIHHDDGNAVMLIDKIEAEDEGEEEVLDKLTLKEMIGELPPRERQIVMMRYFQDKTQNEIAQKLNISQVQVSRLEKKILRKLKESLAE</sequence>
<gene>
    <name evidence="8" type="ORF">DES36_103127</name>
</gene>
<keyword evidence="1 5" id="KW-0805">Transcription regulation</keyword>
<evidence type="ECO:0000256" key="5">
    <source>
        <dbReference type="RuleBase" id="RU362124"/>
    </source>
</evidence>
<name>A0A366IC67_9FIRM</name>
<proteinExistence type="inferred from homology"/>
<evidence type="ECO:0000259" key="6">
    <source>
        <dbReference type="PROSITE" id="PS00715"/>
    </source>
</evidence>
<protein>
    <recommendedName>
        <fullName evidence="5">RNA polymerase sigma factor</fullName>
    </recommendedName>
</protein>
<dbReference type="PANTHER" id="PTHR30603">
    <property type="entry name" value="RNA POLYMERASE SIGMA FACTOR RPO"/>
    <property type="match status" value="1"/>
</dbReference>
<dbReference type="InterPro" id="IPR000943">
    <property type="entry name" value="RNA_pol_sigma70"/>
</dbReference>
<dbReference type="PANTHER" id="PTHR30603:SF17">
    <property type="entry name" value="RNA POLYMERASE SIGMA-G FACTOR"/>
    <property type="match status" value="1"/>
</dbReference>
<dbReference type="InterPro" id="IPR050239">
    <property type="entry name" value="Sigma-70_RNA_pol_init_factors"/>
</dbReference>
<dbReference type="InterPro" id="IPR013324">
    <property type="entry name" value="RNA_pol_sigma_r3/r4-like"/>
</dbReference>
<accession>A0A366IC67</accession>
<dbReference type="Pfam" id="PF04542">
    <property type="entry name" value="Sigma70_r2"/>
    <property type="match status" value="1"/>
</dbReference>
<dbReference type="RefSeq" id="WP_113919794.1">
    <property type="nucleotide sequence ID" value="NZ_QNRX01000003.1"/>
</dbReference>
<dbReference type="GO" id="GO:0006352">
    <property type="term" value="P:DNA-templated transcription initiation"/>
    <property type="evidence" value="ECO:0007669"/>
    <property type="project" value="InterPro"/>
</dbReference>
<evidence type="ECO:0000313" key="9">
    <source>
        <dbReference type="Proteomes" id="UP000253490"/>
    </source>
</evidence>